<gene>
    <name evidence="5" type="ORF">CF651_13300</name>
</gene>
<keyword evidence="2" id="KW-0238">DNA-binding</keyword>
<dbReference type="Pfam" id="PF12833">
    <property type="entry name" value="HTH_18"/>
    <property type="match status" value="1"/>
</dbReference>
<sequence length="276" mass="31827">MVLKRIDLPVSGIHLYESKHQDGDVVYEHHHGIHQFLFALEGEGTITLDGTRHDCCQDCAALIVPYSNHAVVSDSRLTLLVLAFEETGTDSFARTHLLHTWFKASAMLQLNPFAAAEVRQLLRKMLFEQTHEDAFGPWALHIYLHELLLVLARSSQSSIVTDSNSLRADRIRSYIDRHYYEPLTASDLAARLGVGSRQVNNIFKEQYRMTPIQYMTEVRIKRAQKLLEETDKDIVSICFEVGYETLPTFYRSFKNIVNMSPNRFRQQSRNEKELGR</sequence>
<dbReference type="SUPFAM" id="SSF51215">
    <property type="entry name" value="Regulatory protein AraC"/>
    <property type="match status" value="1"/>
</dbReference>
<protein>
    <submittedName>
        <fullName evidence="5">AraC family transcriptional regulator</fullName>
    </submittedName>
</protein>
<dbReference type="GO" id="GO:0003700">
    <property type="term" value="F:DNA-binding transcription factor activity"/>
    <property type="evidence" value="ECO:0007669"/>
    <property type="project" value="InterPro"/>
</dbReference>
<feature type="domain" description="HTH araC/xylS-type" evidence="4">
    <location>
        <begin position="169"/>
        <end position="267"/>
    </location>
</feature>
<proteinExistence type="predicted"/>
<keyword evidence="1" id="KW-0805">Transcription regulation</keyword>
<dbReference type="Pfam" id="PF02311">
    <property type="entry name" value="AraC_binding"/>
    <property type="match status" value="1"/>
</dbReference>
<name>A0A229US12_9BACL</name>
<evidence type="ECO:0000259" key="4">
    <source>
        <dbReference type="PROSITE" id="PS01124"/>
    </source>
</evidence>
<evidence type="ECO:0000313" key="5">
    <source>
        <dbReference type="EMBL" id="OXM86182.1"/>
    </source>
</evidence>
<reference evidence="5 6" key="1">
    <citation type="submission" date="2017-07" db="EMBL/GenBank/DDBJ databases">
        <title>Genome sequencing and assembly of Paenibacillus rigui.</title>
        <authorList>
            <person name="Mayilraj S."/>
        </authorList>
    </citation>
    <scope>NUCLEOTIDE SEQUENCE [LARGE SCALE GENOMIC DNA]</scope>
    <source>
        <strain evidence="5 6">JCM 16352</strain>
    </source>
</reference>
<dbReference type="InterPro" id="IPR003313">
    <property type="entry name" value="AraC-bd"/>
</dbReference>
<dbReference type="OrthoDB" id="9816335at2"/>
<dbReference type="SUPFAM" id="SSF46689">
    <property type="entry name" value="Homeodomain-like"/>
    <property type="match status" value="2"/>
</dbReference>
<dbReference type="InterPro" id="IPR037923">
    <property type="entry name" value="HTH-like"/>
</dbReference>
<evidence type="ECO:0000313" key="6">
    <source>
        <dbReference type="Proteomes" id="UP000215509"/>
    </source>
</evidence>
<dbReference type="InterPro" id="IPR014710">
    <property type="entry name" value="RmlC-like_jellyroll"/>
</dbReference>
<dbReference type="InterPro" id="IPR018062">
    <property type="entry name" value="HTH_AraC-typ_CS"/>
</dbReference>
<keyword evidence="3" id="KW-0804">Transcription</keyword>
<evidence type="ECO:0000256" key="1">
    <source>
        <dbReference type="ARBA" id="ARBA00023015"/>
    </source>
</evidence>
<dbReference type="Gene3D" id="2.60.120.10">
    <property type="entry name" value="Jelly Rolls"/>
    <property type="match status" value="1"/>
</dbReference>
<dbReference type="PROSITE" id="PS00041">
    <property type="entry name" value="HTH_ARAC_FAMILY_1"/>
    <property type="match status" value="1"/>
</dbReference>
<dbReference type="Proteomes" id="UP000215509">
    <property type="component" value="Unassembled WGS sequence"/>
</dbReference>
<organism evidence="5 6">
    <name type="scientific">Paenibacillus rigui</name>
    <dbReference type="NCBI Taxonomy" id="554312"/>
    <lineage>
        <taxon>Bacteria</taxon>
        <taxon>Bacillati</taxon>
        <taxon>Bacillota</taxon>
        <taxon>Bacilli</taxon>
        <taxon>Bacillales</taxon>
        <taxon>Paenibacillaceae</taxon>
        <taxon>Paenibacillus</taxon>
    </lineage>
</organism>
<dbReference type="InterPro" id="IPR018060">
    <property type="entry name" value="HTH_AraC"/>
</dbReference>
<dbReference type="SMART" id="SM00342">
    <property type="entry name" value="HTH_ARAC"/>
    <property type="match status" value="1"/>
</dbReference>
<dbReference type="EMBL" id="NMQW01000017">
    <property type="protein sequence ID" value="OXM86182.1"/>
    <property type="molecule type" value="Genomic_DNA"/>
</dbReference>
<accession>A0A229US12</accession>
<dbReference type="PANTHER" id="PTHR43280">
    <property type="entry name" value="ARAC-FAMILY TRANSCRIPTIONAL REGULATOR"/>
    <property type="match status" value="1"/>
</dbReference>
<dbReference type="Gene3D" id="1.10.10.60">
    <property type="entry name" value="Homeodomain-like"/>
    <property type="match status" value="2"/>
</dbReference>
<keyword evidence="6" id="KW-1185">Reference proteome</keyword>
<comment type="caution">
    <text evidence="5">The sequence shown here is derived from an EMBL/GenBank/DDBJ whole genome shotgun (WGS) entry which is preliminary data.</text>
</comment>
<dbReference type="PROSITE" id="PS01124">
    <property type="entry name" value="HTH_ARAC_FAMILY_2"/>
    <property type="match status" value="1"/>
</dbReference>
<dbReference type="RefSeq" id="WP_094015331.1">
    <property type="nucleotide sequence ID" value="NZ_NMQW01000017.1"/>
</dbReference>
<evidence type="ECO:0000256" key="2">
    <source>
        <dbReference type="ARBA" id="ARBA00023125"/>
    </source>
</evidence>
<dbReference type="InterPro" id="IPR009057">
    <property type="entry name" value="Homeodomain-like_sf"/>
</dbReference>
<evidence type="ECO:0000256" key="3">
    <source>
        <dbReference type="ARBA" id="ARBA00023163"/>
    </source>
</evidence>
<dbReference type="AlphaFoldDB" id="A0A229US12"/>
<dbReference type="GO" id="GO:0043565">
    <property type="term" value="F:sequence-specific DNA binding"/>
    <property type="evidence" value="ECO:0007669"/>
    <property type="project" value="InterPro"/>
</dbReference>
<dbReference type="PANTHER" id="PTHR43280:SF2">
    <property type="entry name" value="HTH-TYPE TRANSCRIPTIONAL REGULATOR EXSA"/>
    <property type="match status" value="1"/>
</dbReference>